<dbReference type="EMBL" id="MBTF01000006">
    <property type="protein sequence ID" value="OOQ60559.1"/>
    <property type="molecule type" value="Genomic_DNA"/>
</dbReference>
<accession>A0A1S9PHZ9</accession>
<evidence type="ECO:0008006" key="4">
    <source>
        <dbReference type="Google" id="ProtNLM"/>
    </source>
</evidence>
<dbReference type="Pfam" id="PF07343">
    <property type="entry name" value="DUF1475"/>
    <property type="match status" value="1"/>
</dbReference>
<evidence type="ECO:0000256" key="1">
    <source>
        <dbReference type="SAM" id="Phobius"/>
    </source>
</evidence>
<dbReference type="Proteomes" id="UP000189739">
    <property type="component" value="Unassembled WGS sequence"/>
</dbReference>
<keyword evidence="3" id="KW-1185">Reference proteome</keyword>
<gene>
    <name evidence="2" type="ORF">BC343_25045</name>
</gene>
<dbReference type="PANTHER" id="PTHR36318:SF3">
    <property type="entry name" value="OS06G0581300 PROTEIN"/>
    <property type="match status" value="1"/>
</dbReference>
<dbReference type="AlphaFoldDB" id="A0A1S9PHZ9"/>
<feature type="transmembrane region" description="Helical" evidence="1">
    <location>
        <begin position="41"/>
        <end position="60"/>
    </location>
</feature>
<organism evidence="2 3">
    <name type="scientific">Mucilaginibacter pedocola</name>
    <dbReference type="NCBI Taxonomy" id="1792845"/>
    <lineage>
        <taxon>Bacteria</taxon>
        <taxon>Pseudomonadati</taxon>
        <taxon>Bacteroidota</taxon>
        <taxon>Sphingobacteriia</taxon>
        <taxon>Sphingobacteriales</taxon>
        <taxon>Sphingobacteriaceae</taxon>
        <taxon>Mucilaginibacter</taxon>
    </lineage>
</organism>
<feature type="transmembrane region" description="Helical" evidence="1">
    <location>
        <begin position="7"/>
        <end position="29"/>
    </location>
</feature>
<protein>
    <recommendedName>
        <fullName evidence="4">DUF1475 domain-containing protein</fullName>
    </recommendedName>
</protein>
<dbReference type="RefSeq" id="WP_078347567.1">
    <property type="nucleotide sequence ID" value="NZ_MBTF01000006.1"/>
</dbReference>
<keyword evidence="1" id="KW-0472">Membrane</keyword>
<dbReference type="PANTHER" id="PTHR36318">
    <property type="entry name" value="OS06G0581300 PROTEIN"/>
    <property type="match status" value="1"/>
</dbReference>
<dbReference type="OrthoDB" id="670587at2"/>
<reference evidence="2 3" key="1">
    <citation type="submission" date="2016-07" db="EMBL/GenBank/DDBJ databases">
        <title>Genomic analysis of zinc-resistant bacterium Mucilaginibacter pedocola TBZ30.</title>
        <authorList>
            <person name="Huang J."/>
            <person name="Tang J."/>
        </authorList>
    </citation>
    <scope>NUCLEOTIDE SEQUENCE [LARGE SCALE GENOMIC DNA]</scope>
    <source>
        <strain evidence="2 3">TBZ30</strain>
    </source>
</reference>
<feature type="transmembrane region" description="Helical" evidence="1">
    <location>
        <begin position="72"/>
        <end position="94"/>
    </location>
</feature>
<dbReference type="InterPro" id="IPR009943">
    <property type="entry name" value="DUF1475"/>
</dbReference>
<evidence type="ECO:0000313" key="2">
    <source>
        <dbReference type="EMBL" id="OOQ60559.1"/>
    </source>
</evidence>
<name>A0A1S9PHZ9_9SPHI</name>
<keyword evidence="1" id="KW-0812">Transmembrane</keyword>
<keyword evidence="1" id="KW-1133">Transmembrane helix</keyword>
<proteinExistence type="predicted"/>
<sequence>MITALKIIFSIIFLWVCYTVITTSLQSNLFEQWDYLGSIPWMRATLWDFYANVSVIYLWVCYKEKGIALKIVWLILLVLLGSIASTAFVLIQLFRLKPNEGLKEFFTSRNG</sequence>
<dbReference type="STRING" id="1792845.BC343_25045"/>
<evidence type="ECO:0000313" key="3">
    <source>
        <dbReference type="Proteomes" id="UP000189739"/>
    </source>
</evidence>
<comment type="caution">
    <text evidence="2">The sequence shown here is derived from an EMBL/GenBank/DDBJ whole genome shotgun (WGS) entry which is preliminary data.</text>
</comment>